<dbReference type="GO" id="GO:0015074">
    <property type="term" value="P:DNA integration"/>
    <property type="evidence" value="ECO:0007669"/>
    <property type="project" value="InterPro"/>
</dbReference>
<protein>
    <submittedName>
        <fullName evidence="3">Transposase</fullName>
    </submittedName>
</protein>
<evidence type="ECO:0000313" key="3">
    <source>
        <dbReference type="EMBL" id="SHD77691.1"/>
    </source>
</evidence>
<comment type="function">
    <text evidence="1">Involved in the transposition of the insertion sequence.</text>
</comment>
<gene>
    <name evidence="3" type="ORF">CUESP1_2337</name>
</gene>
<evidence type="ECO:0000313" key="4">
    <source>
        <dbReference type="Proteomes" id="UP000245423"/>
    </source>
</evidence>
<reference evidence="3 4" key="1">
    <citation type="submission" date="2016-11" db="EMBL/GenBank/DDBJ databases">
        <authorList>
            <person name="Manzoor S."/>
        </authorList>
    </citation>
    <scope>NUCLEOTIDE SEQUENCE [LARGE SCALE GENOMIC DNA]</scope>
    <source>
        <strain evidence="3">Clostridium ultunense strain Esp</strain>
    </source>
</reference>
<dbReference type="Gene3D" id="3.30.420.10">
    <property type="entry name" value="Ribonuclease H-like superfamily/Ribonuclease H"/>
    <property type="match status" value="1"/>
</dbReference>
<dbReference type="AlphaFoldDB" id="A0A1M4PQG0"/>
<dbReference type="EMBL" id="LT669839">
    <property type="protein sequence ID" value="SHD77691.1"/>
    <property type="molecule type" value="Genomic_DNA"/>
</dbReference>
<accession>A0A1M4PQG0</accession>
<keyword evidence="4" id="KW-1185">Reference proteome</keyword>
<dbReference type="Proteomes" id="UP000245423">
    <property type="component" value="Chromosome 1"/>
</dbReference>
<dbReference type="InterPro" id="IPR050900">
    <property type="entry name" value="Transposase_IS3/IS150/IS904"/>
</dbReference>
<dbReference type="PANTHER" id="PTHR46889">
    <property type="entry name" value="TRANSPOSASE INSF FOR INSERTION SEQUENCE IS3B-RELATED"/>
    <property type="match status" value="1"/>
</dbReference>
<dbReference type="NCBIfam" id="NF033516">
    <property type="entry name" value="transpos_IS3"/>
    <property type="match status" value="1"/>
</dbReference>
<feature type="domain" description="Integrase catalytic" evidence="2">
    <location>
        <begin position="161"/>
        <end position="325"/>
    </location>
</feature>
<name>A0A1M4PQG0_9FIRM</name>
<evidence type="ECO:0000256" key="1">
    <source>
        <dbReference type="ARBA" id="ARBA00002286"/>
    </source>
</evidence>
<evidence type="ECO:0000259" key="2">
    <source>
        <dbReference type="PROSITE" id="PS50994"/>
    </source>
</evidence>
<organism evidence="3 4">
    <name type="scientific">[Clostridium] ultunense Esp</name>
    <dbReference type="NCBI Taxonomy" id="1288971"/>
    <lineage>
        <taxon>Bacteria</taxon>
        <taxon>Bacillati</taxon>
        <taxon>Bacillota</taxon>
        <taxon>Tissierellia</taxon>
        <taxon>Tissierellales</taxon>
        <taxon>Tepidimicrobiaceae</taxon>
        <taxon>Schnuerera</taxon>
    </lineage>
</organism>
<dbReference type="InterPro" id="IPR012337">
    <property type="entry name" value="RNaseH-like_sf"/>
</dbReference>
<dbReference type="PANTHER" id="PTHR46889:SF4">
    <property type="entry name" value="TRANSPOSASE INSO FOR INSERTION SEQUENCE ELEMENT IS911B-RELATED"/>
    <property type="match status" value="1"/>
</dbReference>
<dbReference type="Pfam" id="PF13333">
    <property type="entry name" value="rve_2"/>
    <property type="match status" value="1"/>
</dbReference>
<dbReference type="InterPro" id="IPR036397">
    <property type="entry name" value="RNaseH_sf"/>
</dbReference>
<dbReference type="InterPro" id="IPR001584">
    <property type="entry name" value="Integrase_cat-core"/>
</dbReference>
<dbReference type="Pfam" id="PF13276">
    <property type="entry name" value="HTH_21"/>
    <property type="match status" value="1"/>
</dbReference>
<dbReference type="GO" id="GO:0003676">
    <property type="term" value="F:nucleic acid binding"/>
    <property type="evidence" value="ECO:0007669"/>
    <property type="project" value="InterPro"/>
</dbReference>
<dbReference type="InterPro" id="IPR048020">
    <property type="entry name" value="Transpos_IS3"/>
</dbReference>
<proteinExistence type="predicted"/>
<dbReference type="InterPro" id="IPR025948">
    <property type="entry name" value="HTH-like_dom"/>
</dbReference>
<dbReference type="Pfam" id="PF00665">
    <property type="entry name" value="rve"/>
    <property type="match status" value="1"/>
</dbReference>
<dbReference type="SUPFAM" id="SSF53098">
    <property type="entry name" value="Ribonuclease H-like"/>
    <property type="match status" value="1"/>
</dbReference>
<dbReference type="PROSITE" id="PS50994">
    <property type="entry name" value="INTEGRASE"/>
    <property type="match status" value="1"/>
</dbReference>
<sequence>MEVKRLKEQIHRLELEKDILEKTTDIIKKDPGINPKKLTNKEKTEVIDALKNKYKLKELLRFLNLPKISYFYQKAQLAKGDKYAQLREDITDIFNDNYKAYGYRRIYLALKNKGIVISEKVIRKIMKQNELIVYQPKQKKYSSYMGEISPEVDNIIQRDFHSTEPNTKWLTDITEFHIPAGKMYLSPIVDYFDSIVVSWTIGTSPNSDLVNTMLDNAIATLRPDNHPIIHSDRGAHYRWPGWIKRMDDAKLIKSMSRKGCSPDNSACKGYFGRLKNEMFYCNSLLDVTIDYFINLLDRYIKWYNEKRIKKSLGGLSPYEYRQKLGLIA</sequence>